<dbReference type="InParanoid" id="A0A5C3PS17"/>
<keyword evidence="3" id="KW-1185">Reference proteome</keyword>
<evidence type="ECO:0000256" key="1">
    <source>
        <dbReference type="SAM" id="MobiDB-lite"/>
    </source>
</evidence>
<feature type="compositionally biased region" description="Polar residues" evidence="1">
    <location>
        <begin position="238"/>
        <end position="251"/>
    </location>
</feature>
<dbReference type="Proteomes" id="UP000308197">
    <property type="component" value="Unassembled WGS sequence"/>
</dbReference>
<dbReference type="AlphaFoldDB" id="A0A5C3PS17"/>
<accession>A0A5C3PS17</accession>
<sequence>MDGAVKYNLRTALSQISRVSHDLNAQLALATPDPTLAVYVEAAATFKEHSDLTLARFRIALQEARNAEEAALNTSEDKGLEEKGMDQGKVGKEERDGEKVVEIDQHCHERCGACLKEIADTLTDDFELRLQTRILPSMQADFQSTVEEDIAAIEPRVLKRLEQRVAKYSYSHPMMVNIYTIMTRRLAPTIIREAEFELYVRIKDRLLQEFGDVLSLREKDALSVSTMGASQPPPYGAQETSLPTSHQVVSDDNTESPIPRGCKRSSPATVTEGAEDGRDDKRERVF</sequence>
<proteinExistence type="predicted"/>
<feature type="region of interest" description="Disordered" evidence="1">
    <location>
        <begin position="70"/>
        <end position="97"/>
    </location>
</feature>
<dbReference type="EMBL" id="ML211021">
    <property type="protein sequence ID" value="TFK91399.1"/>
    <property type="molecule type" value="Genomic_DNA"/>
</dbReference>
<organism evidence="2 3">
    <name type="scientific">Polyporus arcularius HHB13444</name>
    <dbReference type="NCBI Taxonomy" id="1314778"/>
    <lineage>
        <taxon>Eukaryota</taxon>
        <taxon>Fungi</taxon>
        <taxon>Dikarya</taxon>
        <taxon>Basidiomycota</taxon>
        <taxon>Agaricomycotina</taxon>
        <taxon>Agaricomycetes</taxon>
        <taxon>Polyporales</taxon>
        <taxon>Polyporaceae</taxon>
        <taxon>Polyporus</taxon>
    </lineage>
</organism>
<name>A0A5C3PS17_9APHY</name>
<feature type="compositionally biased region" description="Basic and acidic residues" evidence="1">
    <location>
        <begin position="75"/>
        <end position="97"/>
    </location>
</feature>
<evidence type="ECO:0000313" key="3">
    <source>
        <dbReference type="Proteomes" id="UP000308197"/>
    </source>
</evidence>
<feature type="compositionally biased region" description="Basic and acidic residues" evidence="1">
    <location>
        <begin position="275"/>
        <end position="286"/>
    </location>
</feature>
<gene>
    <name evidence="2" type="ORF">K466DRAFT_582864</name>
</gene>
<evidence type="ECO:0000313" key="2">
    <source>
        <dbReference type="EMBL" id="TFK91399.1"/>
    </source>
</evidence>
<protein>
    <submittedName>
        <fullName evidence="2">Uncharacterized protein</fullName>
    </submittedName>
</protein>
<feature type="region of interest" description="Disordered" evidence="1">
    <location>
        <begin position="225"/>
        <end position="286"/>
    </location>
</feature>
<reference evidence="2 3" key="1">
    <citation type="journal article" date="2019" name="Nat. Ecol. Evol.">
        <title>Megaphylogeny resolves global patterns of mushroom evolution.</title>
        <authorList>
            <person name="Varga T."/>
            <person name="Krizsan K."/>
            <person name="Foldi C."/>
            <person name="Dima B."/>
            <person name="Sanchez-Garcia M."/>
            <person name="Sanchez-Ramirez S."/>
            <person name="Szollosi G.J."/>
            <person name="Szarkandi J.G."/>
            <person name="Papp V."/>
            <person name="Albert L."/>
            <person name="Andreopoulos W."/>
            <person name="Angelini C."/>
            <person name="Antonin V."/>
            <person name="Barry K.W."/>
            <person name="Bougher N.L."/>
            <person name="Buchanan P."/>
            <person name="Buyck B."/>
            <person name="Bense V."/>
            <person name="Catcheside P."/>
            <person name="Chovatia M."/>
            <person name="Cooper J."/>
            <person name="Damon W."/>
            <person name="Desjardin D."/>
            <person name="Finy P."/>
            <person name="Geml J."/>
            <person name="Haridas S."/>
            <person name="Hughes K."/>
            <person name="Justo A."/>
            <person name="Karasinski D."/>
            <person name="Kautmanova I."/>
            <person name="Kiss B."/>
            <person name="Kocsube S."/>
            <person name="Kotiranta H."/>
            <person name="LaButti K.M."/>
            <person name="Lechner B.E."/>
            <person name="Liimatainen K."/>
            <person name="Lipzen A."/>
            <person name="Lukacs Z."/>
            <person name="Mihaltcheva S."/>
            <person name="Morgado L.N."/>
            <person name="Niskanen T."/>
            <person name="Noordeloos M.E."/>
            <person name="Ohm R.A."/>
            <person name="Ortiz-Santana B."/>
            <person name="Ovrebo C."/>
            <person name="Racz N."/>
            <person name="Riley R."/>
            <person name="Savchenko A."/>
            <person name="Shiryaev A."/>
            <person name="Soop K."/>
            <person name="Spirin V."/>
            <person name="Szebenyi C."/>
            <person name="Tomsovsky M."/>
            <person name="Tulloss R.E."/>
            <person name="Uehling J."/>
            <person name="Grigoriev I.V."/>
            <person name="Vagvolgyi C."/>
            <person name="Papp T."/>
            <person name="Martin F.M."/>
            <person name="Miettinen O."/>
            <person name="Hibbett D.S."/>
            <person name="Nagy L.G."/>
        </authorList>
    </citation>
    <scope>NUCLEOTIDE SEQUENCE [LARGE SCALE GENOMIC DNA]</scope>
    <source>
        <strain evidence="2 3">HHB13444</strain>
    </source>
</reference>